<evidence type="ECO:0000256" key="1">
    <source>
        <dbReference type="ARBA" id="ARBA00004533"/>
    </source>
</evidence>
<keyword evidence="5" id="KW-0472">Membrane</keyword>
<dbReference type="Proteomes" id="UP000006765">
    <property type="component" value="Unassembled WGS sequence"/>
</dbReference>
<evidence type="ECO:0000256" key="5">
    <source>
        <dbReference type="ARBA" id="ARBA00023136"/>
    </source>
</evidence>
<dbReference type="eggNOG" id="COG1560">
    <property type="taxonomic scope" value="Bacteria"/>
</dbReference>
<dbReference type="Pfam" id="PF03279">
    <property type="entry name" value="Lip_A_acyltrans"/>
    <property type="match status" value="1"/>
</dbReference>
<dbReference type="CDD" id="cd07984">
    <property type="entry name" value="LPLAT_LABLAT-like"/>
    <property type="match status" value="1"/>
</dbReference>
<dbReference type="GO" id="GO:0009247">
    <property type="term" value="P:glycolipid biosynthetic process"/>
    <property type="evidence" value="ECO:0007669"/>
    <property type="project" value="UniProtKB-ARBA"/>
</dbReference>
<protein>
    <recommendedName>
        <fullName evidence="9">Lipid A biosynthesis lauroyl acyltransferase</fullName>
    </recommendedName>
</protein>
<keyword evidence="2" id="KW-1003">Cell membrane</keyword>
<dbReference type="PANTHER" id="PTHR30606">
    <property type="entry name" value="LIPID A BIOSYNTHESIS LAUROYL ACYLTRANSFERASE"/>
    <property type="match status" value="1"/>
</dbReference>
<proteinExistence type="predicted"/>
<evidence type="ECO:0008006" key="9">
    <source>
        <dbReference type="Google" id="ProtNLM"/>
    </source>
</evidence>
<reference evidence="7 8" key="1">
    <citation type="journal article" date="2012" name="J. Bacteriol.">
        <title>Draft Genome Sequence of Oceaniovalibus guishaninsula JLT2003T.</title>
        <authorList>
            <person name="Tang K."/>
            <person name="Liu K."/>
            <person name="Jiao N."/>
        </authorList>
    </citation>
    <scope>NUCLEOTIDE SEQUENCE [LARGE SCALE GENOMIC DNA]</scope>
    <source>
        <strain evidence="7 8">JLT2003</strain>
    </source>
</reference>
<gene>
    <name evidence="7" type="ORF">OCGS_0668</name>
</gene>
<keyword evidence="3" id="KW-0997">Cell inner membrane</keyword>
<comment type="caution">
    <text evidence="7">The sequence shown here is derived from an EMBL/GenBank/DDBJ whole genome shotgun (WGS) entry which is preliminary data.</text>
</comment>
<dbReference type="GO" id="GO:0005886">
    <property type="term" value="C:plasma membrane"/>
    <property type="evidence" value="ECO:0007669"/>
    <property type="project" value="UniProtKB-SubCell"/>
</dbReference>
<evidence type="ECO:0000256" key="4">
    <source>
        <dbReference type="ARBA" id="ARBA00022679"/>
    </source>
</evidence>
<dbReference type="GO" id="GO:0016746">
    <property type="term" value="F:acyltransferase activity"/>
    <property type="evidence" value="ECO:0007669"/>
    <property type="project" value="UniProtKB-KW"/>
</dbReference>
<evidence type="ECO:0000256" key="2">
    <source>
        <dbReference type="ARBA" id="ARBA00022475"/>
    </source>
</evidence>
<name>K2I847_9RHOB</name>
<dbReference type="InterPro" id="IPR004960">
    <property type="entry name" value="LipA_acyltrans"/>
</dbReference>
<dbReference type="PANTHER" id="PTHR30606:SF10">
    <property type="entry name" value="PHOSPHATIDYLINOSITOL MANNOSIDE ACYLTRANSFERASE"/>
    <property type="match status" value="1"/>
</dbReference>
<keyword evidence="8" id="KW-1185">Reference proteome</keyword>
<dbReference type="AlphaFoldDB" id="K2I847"/>
<keyword evidence="6" id="KW-0012">Acyltransferase</keyword>
<evidence type="ECO:0000256" key="3">
    <source>
        <dbReference type="ARBA" id="ARBA00022519"/>
    </source>
</evidence>
<evidence type="ECO:0000313" key="7">
    <source>
        <dbReference type="EMBL" id="EKE45190.1"/>
    </source>
</evidence>
<accession>K2I847</accession>
<dbReference type="STRING" id="1231392.OCGS_0668"/>
<evidence type="ECO:0000256" key="6">
    <source>
        <dbReference type="ARBA" id="ARBA00023315"/>
    </source>
</evidence>
<sequence length="360" mass="39419">MTSWLRTISLAMRIALRFVAVQSARSCDGGDWRRAGLIPASRAPRPRDVMAAHHSPGDADRPSFNDRIQDRAIRTVLGLALALPYPWRVPAMGWIAAYGIAPLAGWRKRIRANLAHVCPDLPRSEVERLVRRVPDNVGRTLIEIYSGGEFKDRVQRSPLSGPGLPALRAARAEGRPVVLVTAHLGNFDALRAALLYSGFELGGLYREMRNRAFNTHYVAALAAIGEPLFPATRKGITGFVRHLAEGGIIGILTDVYASNGAPVTFFGKPAPTAVSACEWAVRYGAIVIPCYGLRQADGLSFEVRLEAPIPAGDPVAMTQAINDSVETAVRGHMDQWFWIHRRWKPERGATRRAAALQAAR</sequence>
<evidence type="ECO:0000313" key="8">
    <source>
        <dbReference type="Proteomes" id="UP000006765"/>
    </source>
</evidence>
<dbReference type="EMBL" id="AMGO01000010">
    <property type="protein sequence ID" value="EKE45190.1"/>
    <property type="molecule type" value="Genomic_DNA"/>
</dbReference>
<comment type="subcellular location">
    <subcellularLocation>
        <location evidence="1">Cell inner membrane</location>
    </subcellularLocation>
</comment>
<dbReference type="PATRIC" id="fig|1231392.3.peg.672"/>
<organism evidence="7 8">
    <name type="scientific">Oceaniovalibus guishaninsula JLT2003</name>
    <dbReference type="NCBI Taxonomy" id="1231392"/>
    <lineage>
        <taxon>Bacteria</taxon>
        <taxon>Pseudomonadati</taxon>
        <taxon>Pseudomonadota</taxon>
        <taxon>Alphaproteobacteria</taxon>
        <taxon>Rhodobacterales</taxon>
        <taxon>Roseobacteraceae</taxon>
        <taxon>Oceaniovalibus</taxon>
    </lineage>
</organism>
<keyword evidence="4" id="KW-0808">Transferase</keyword>